<sequence>MSKNLHFFDFLQIIFSFFQSNKKADASPNLEKHLHEELFV</sequence>
<evidence type="ECO:0000313" key="2">
    <source>
        <dbReference type="Proteomes" id="UP000004923"/>
    </source>
</evidence>
<accession>E8LFW8</accession>
<name>E8LFW8_9FIRM</name>
<proteinExistence type="predicted"/>
<comment type="caution">
    <text evidence="1">The sequence shown here is derived from an EMBL/GenBank/DDBJ whole genome shotgun (WGS) entry which is preliminary data.</text>
</comment>
<dbReference type="Proteomes" id="UP000004923">
    <property type="component" value="Unassembled WGS sequence"/>
</dbReference>
<dbReference type="AlphaFoldDB" id="E8LFW8"/>
<dbReference type="EMBL" id="AEVN01000089">
    <property type="protein sequence ID" value="EFY04262.1"/>
    <property type="molecule type" value="Genomic_DNA"/>
</dbReference>
<organism evidence="1 2">
    <name type="scientific">Phascolarctobacterium succinatutens YIT 12067</name>
    <dbReference type="NCBI Taxonomy" id="626939"/>
    <lineage>
        <taxon>Bacteria</taxon>
        <taxon>Bacillati</taxon>
        <taxon>Bacillota</taxon>
        <taxon>Negativicutes</taxon>
        <taxon>Acidaminococcales</taxon>
        <taxon>Acidaminococcaceae</taxon>
        <taxon>Phascolarctobacterium</taxon>
    </lineage>
</organism>
<protein>
    <submittedName>
        <fullName evidence="1">Uncharacterized protein</fullName>
    </submittedName>
</protein>
<evidence type="ECO:0000313" key="1">
    <source>
        <dbReference type="EMBL" id="EFY04262.1"/>
    </source>
</evidence>
<gene>
    <name evidence="1" type="ORF">HMPREF9443_01761</name>
</gene>
<keyword evidence="2" id="KW-1185">Reference proteome</keyword>
<dbReference type="HOGENOM" id="CLU_3293989_0_0_9"/>
<reference evidence="1 2" key="1">
    <citation type="submission" date="2011-01" db="EMBL/GenBank/DDBJ databases">
        <authorList>
            <person name="Weinstock G."/>
            <person name="Sodergren E."/>
            <person name="Clifton S."/>
            <person name="Fulton L."/>
            <person name="Fulton B."/>
            <person name="Courtney L."/>
            <person name="Fronick C."/>
            <person name="Harrison M."/>
            <person name="Strong C."/>
            <person name="Farmer C."/>
            <person name="Delahaunty K."/>
            <person name="Markovic C."/>
            <person name="Hall O."/>
            <person name="Minx P."/>
            <person name="Tomlinson C."/>
            <person name="Mitreva M."/>
            <person name="Hou S."/>
            <person name="Chen J."/>
            <person name="Wollam A."/>
            <person name="Pepin K.H."/>
            <person name="Johnson M."/>
            <person name="Bhonagiri V."/>
            <person name="Zhang X."/>
            <person name="Suruliraj S."/>
            <person name="Warren W."/>
            <person name="Chinwalla A."/>
            <person name="Mardis E.R."/>
            <person name="Wilson R.K."/>
        </authorList>
    </citation>
    <scope>NUCLEOTIDE SEQUENCE [LARGE SCALE GENOMIC DNA]</scope>
    <source>
        <strain evidence="1 2">YIT 12067</strain>
    </source>
</reference>